<evidence type="ECO:0000256" key="1">
    <source>
        <dbReference type="ARBA" id="ARBA00004442"/>
    </source>
</evidence>
<dbReference type="SUPFAM" id="SSF103088">
    <property type="entry name" value="OmpA-like"/>
    <property type="match status" value="1"/>
</dbReference>
<dbReference type="Gene3D" id="1.25.40.10">
    <property type="entry name" value="Tetratricopeptide repeat domain"/>
    <property type="match status" value="1"/>
</dbReference>
<dbReference type="Pfam" id="PF00691">
    <property type="entry name" value="OmpA"/>
    <property type="match status" value="1"/>
</dbReference>
<dbReference type="RefSeq" id="WP_055143430.1">
    <property type="nucleotide sequence ID" value="NZ_JXSZ01000005.1"/>
</dbReference>
<dbReference type="SUPFAM" id="SSF49478">
    <property type="entry name" value="Cna protein B-type domain"/>
    <property type="match status" value="1"/>
</dbReference>
<proteinExistence type="predicted"/>
<gene>
    <name evidence="6" type="ORF">AFM12_01380</name>
</gene>
<dbReference type="PANTHER" id="PTHR30329">
    <property type="entry name" value="STATOR ELEMENT OF FLAGELLAR MOTOR COMPLEX"/>
    <property type="match status" value="1"/>
</dbReference>
<dbReference type="GO" id="GO:0009279">
    <property type="term" value="C:cell outer membrane"/>
    <property type="evidence" value="ECO:0007669"/>
    <property type="project" value="UniProtKB-SubCell"/>
</dbReference>
<dbReference type="InterPro" id="IPR011990">
    <property type="entry name" value="TPR-like_helical_dom_sf"/>
</dbReference>
<dbReference type="InterPro" id="IPR036737">
    <property type="entry name" value="OmpA-like_sf"/>
</dbReference>
<dbReference type="PANTHER" id="PTHR30329:SF21">
    <property type="entry name" value="LIPOPROTEIN YIAD-RELATED"/>
    <property type="match status" value="1"/>
</dbReference>
<sequence>MRLTKTLKITCSLLTGILIFFLISIDASAQLRAGNKALERLSYVEALKHYEDFVESAKPEDEDLPEALSKLAFCYKHLQDFKNAERVYRKLFEKHESILDSKEFLYFAQVLASNSKYRESQLYYSKYGEQQASDLRAKNFTVAYMDKSPFYRDSSLYRIEYVNALNSVQADFSPMYHGKGLVFVSARNDDGIIKRVFMNNQTPFLDLFEYPDTSSIVVGASGASAAKVQSAPKSNGVSRLEEMEMFSKRLNSKYHEGPLVFFNTENQIVFTRNNHINGKTRKSEDGINMLKLYTAKNNGKEWDHIEELPFNSDEYSCGHPALNRENTKMYFVSDMPGGYGGTDLYVVEYKNGNWGVPVNMGREINTEGDEMFPFIDENNHMYFASNGHAGLGGLDIFFVELEDDNAMGTPENLGAPINSSKDDFGLITNGERSSGFFSSNRLRGYSDDNIYAFNRKCRELKILVYDANTEEPLADAEVRLIKSGVNQDLHITDGQGEINVCMSTGLDFEFKAFKEGYEANSVNYATMITDQESGAQIKIYLQPSQLPLVKGTIRSELTNEPIAGATVILTNEKDGSTETVITGKDGKYEFQPTKKGKYVVSAVKRNYATNTEKVGKVKPKKVDNTSYEQNLGMIAEGDIFRIENIYYDYGKSSIRRDARKELLNSVLPVLEKYPQIQIELRAHTDSRSSADFNQQLSEQRAQSVVDFLTKRGIEASRMIATGFGETMLVNECADGVDCSESKHQQNRRTEFKITNVSDATSVKN</sequence>
<dbReference type="InterPro" id="IPR050330">
    <property type="entry name" value="Bact_OuterMem_StrucFunc"/>
</dbReference>
<protein>
    <submittedName>
        <fullName evidence="6">Flagellar motor protein MotB</fullName>
    </submittedName>
</protein>
<evidence type="ECO:0000313" key="6">
    <source>
        <dbReference type="EMBL" id="KPM49304.1"/>
    </source>
</evidence>
<dbReference type="PROSITE" id="PS51123">
    <property type="entry name" value="OMPA_2"/>
    <property type="match status" value="1"/>
</dbReference>
<dbReference type="SUPFAM" id="SSF82171">
    <property type="entry name" value="DPP6 N-terminal domain-like"/>
    <property type="match status" value="1"/>
</dbReference>
<dbReference type="Pfam" id="PF13620">
    <property type="entry name" value="CarboxypepD_reg"/>
    <property type="match status" value="1"/>
</dbReference>
<dbReference type="PRINTS" id="PR01021">
    <property type="entry name" value="OMPADOMAIN"/>
</dbReference>
<dbReference type="PATRIC" id="fig|1605367.3.peg.1611"/>
<dbReference type="OrthoDB" id="1488841at2"/>
<dbReference type="InterPro" id="IPR006664">
    <property type="entry name" value="OMP_bac"/>
</dbReference>
<accession>A0A0P7BXM5</accession>
<dbReference type="CDD" id="cd07185">
    <property type="entry name" value="OmpA_C-like"/>
    <property type="match status" value="1"/>
</dbReference>
<dbReference type="SUPFAM" id="SSF48452">
    <property type="entry name" value="TPR-like"/>
    <property type="match status" value="1"/>
</dbReference>
<dbReference type="Pfam" id="PF07676">
    <property type="entry name" value="PD40"/>
    <property type="match status" value="1"/>
</dbReference>
<evidence type="ECO:0000259" key="5">
    <source>
        <dbReference type="PROSITE" id="PS51123"/>
    </source>
</evidence>
<reference evidence="6 7" key="1">
    <citation type="submission" date="2015-07" db="EMBL/GenBank/DDBJ databases">
        <title>The draft genome sequence of Leadbetterella sp. JN14-9.</title>
        <authorList>
            <person name="Liu Y."/>
            <person name="Du J."/>
            <person name="Shao Z."/>
        </authorList>
    </citation>
    <scope>NUCLEOTIDE SEQUENCE [LARGE SCALE GENOMIC DNA]</scope>
    <source>
        <strain evidence="6 7">JN14-9</strain>
    </source>
</reference>
<dbReference type="InterPro" id="IPR006665">
    <property type="entry name" value="OmpA-like"/>
</dbReference>
<comment type="caution">
    <text evidence="6">The sequence shown here is derived from an EMBL/GenBank/DDBJ whole genome shotgun (WGS) entry which is preliminary data.</text>
</comment>
<keyword evidence="3" id="KW-0998">Cell outer membrane</keyword>
<dbReference type="EMBL" id="LGTQ01000005">
    <property type="protein sequence ID" value="KPM49304.1"/>
    <property type="molecule type" value="Genomic_DNA"/>
</dbReference>
<keyword evidence="2 4" id="KW-0472">Membrane</keyword>
<dbReference type="AlphaFoldDB" id="A0A0P7BXM5"/>
<evidence type="ECO:0000256" key="2">
    <source>
        <dbReference type="ARBA" id="ARBA00023136"/>
    </source>
</evidence>
<keyword evidence="6" id="KW-0966">Cell projection</keyword>
<keyword evidence="6" id="KW-0969">Cilium</keyword>
<keyword evidence="7" id="KW-1185">Reference proteome</keyword>
<dbReference type="Gene3D" id="2.60.40.1120">
    <property type="entry name" value="Carboxypeptidase-like, regulatory domain"/>
    <property type="match status" value="1"/>
</dbReference>
<comment type="subcellular location">
    <subcellularLocation>
        <location evidence="1">Cell outer membrane</location>
    </subcellularLocation>
</comment>
<evidence type="ECO:0000313" key="7">
    <source>
        <dbReference type="Proteomes" id="UP000050454"/>
    </source>
</evidence>
<dbReference type="Proteomes" id="UP000050454">
    <property type="component" value="Unassembled WGS sequence"/>
</dbReference>
<dbReference type="InterPro" id="IPR011659">
    <property type="entry name" value="WD40"/>
</dbReference>
<dbReference type="Gene3D" id="3.30.1330.60">
    <property type="entry name" value="OmpA-like domain"/>
    <property type="match status" value="1"/>
</dbReference>
<keyword evidence="6" id="KW-0282">Flagellum</keyword>
<organism evidence="6 7">
    <name type="scientific">Jiulongibacter sediminis</name>
    <dbReference type="NCBI Taxonomy" id="1605367"/>
    <lineage>
        <taxon>Bacteria</taxon>
        <taxon>Pseudomonadati</taxon>
        <taxon>Bacteroidota</taxon>
        <taxon>Cytophagia</taxon>
        <taxon>Cytophagales</taxon>
        <taxon>Leadbetterellaceae</taxon>
        <taxon>Jiulongibacter</taxon>
    </lineage>
</organism>
<evidence type="ECO:0000256" key="3">
    <source>
        <dbReference type="ARBA" id="ARBA00023237"/>
    </source>
</evidence>
<evidence type="ECO:0000256" key="4">
    <source>
        <dbReference type="PROSITE-ProRule" id="PRU00473"/>
    </source>
</evidence>
<dbReference type="STRING" id="1605367.AFM12_01380"/>
<name>A0A0P7BXM5_9BACT</name>
<feature type="domain" description="OmpA-like" evidence="5">
    <location>
        <begin position="634"/>
        <end position="757"/>
    </location>
</feature>